<evidence type="ECO:0000313" key="1">
    <source>
        <dbReference type="EMBL" id="GAG98942.1"/>
    </source>
</evidence>
<feature type="non-terminal residue" evidence="1">
    <location>
        <position position="1"/>
    </location>
</feature>
<protein>
    <submittedName>
        <fullName evidence="1">Uncharacterized protein</fullName>
    </submittedName>
</protein>
<organism evidence="1">
    <name type="scientific">marine sediment metagenome</name>
    <dbReference type="NCBI Taxonomy" id="412755"/>
    <lineage>
        <taxon>unclassified sequences</taxon>
        <taxon>metagenomes</taxon>
        <taxon>ecological metagenomes</taxon>
    </lineage>
</organism>
<comment type="caution">
    <text evidence="1">The sequence shown here is derived from an EMBL/GenBank/DDBJ whole genome shotgun (WGS) entry which is preliminary data.</text>
</comment>
<proteinExistence type="predicted"/>
<reference evidence="1" key="1">
    <citation type="journal article" date="2014" name="Front. Microbiol.">
        <title>High frequency of phylogenetically diverse reductive dehalogenase-homologous genes in deep subseafloor sedimentary metagenomes.</title>
        <authorList>
            <person name="Kawai M."/>
            <person name="Futagami T."/>
            <person name="Toyoda A."/>
            <person name="Takaki Y."/>
            <person name="Nishi S."/>
            <person name="Hori S."/>
            <person name="Arai W."/>
            <person name="Tsubouchi T."/>
            <person name="Morono Y."/>
            <person name="Uchiyama I."/>
            <person name="Ito T."/>
            <person name="Fujiyama A."/>
            <person name="Inagaki F."/>
            <person name="Takami H."/>
        </authorList>
    </citation>
    <scope>NUCLEOTIDE SEQUENCE</scope>
    <source>
        <strain evidence="1">Expedition CK06-06</strain>
    </source>
</reference>
<name>X1D1F6_9ZZZZ</name>
<gene>
    <name evidence="1" type="ORF">S01H4_39385</name>
</gene>
<accession>X1D1F6</accession>
<dbReference type="AlphaFoldDB" id="X1D1F6"/>
<dbReference type="EMBL" id="BART01021328">
    <property type="protein sequence ID" value="GAG98942.1"/>
    <property type="molecule type" value="Genomic_DNA"/>
</dbReference>
<sequence length="290" mass="33148">DGSNPISKNGEVPFNGSSSALMVYNNTQIPGSINHDTISRTYNITELINGLVGINKFDFGIWAKNPSQQGDEDLIVANFESIEIMFNTTTKYEVAALHYKYKLIDNDKFGFNIFKLSNKASFFLYLRDKDTDKSELIRVLPFSMAQISSDDFGGTPWIDMEFGISQKYQDLLKADKLEFKIGVYFEESFNIRIDYDHYIDDVFFSINYKQAVNQTDLQIKIDSSPTWENVTSDTYTVDTSSWNSTSENTHTFQFTTNSSSYYNKLFLNLKSFLNVTYTSNSSNMARASYA</sequence>
<feature type="non-terminal residue" evidence="1">
    <location>
        <position position="290"/>
    </location>
</feature>